<accession>A0A398BDB1</accession>
<dbReference type="InterPro" id="IPR002611">
    <property type="entry name" value="IstB_ATP-bd"/>
</dbReference>
<dbReference type="SUPFAM" id="SSF52540">
    <property type="entry name" value="P-loop containing nucleoside triphosphate hydrolases"/>
    <property type="match status" value="1"/>
</dbReference>
<organism evidence="2 3">
    <name type="scientific">Mesobacillus zeae</name>
    <dbReference type="NCBI Taxonomy" id="1917180"/>
    <lineage>
        <taxon>Bacteria</taxon>
        <taxon>Bacillati</taxon>
        <taxon>Bacillota</taxon>
        <taxon>Bacilli</taxon>
        <taxon>Bacillales</taxon>
        <taxon>Bacillaceae</taxon>
        <taxon>Mesobacillus</taxon>
    </lineage>
</organism>
<keyword evidence="2" id="KW-0067">ATP-binding</keyword>
<keyword evidence="2" id="KW-0547">Nucleotide-binding</keyword>
<dbReference type="EMBL" id="QWVT01000015">
    <property type="protein sequence ID" value="RID85646.1"/>
    <property type="molecule type" value="Genomic_DNA"/>
</dbReference>
<keyword evidence="3" id="KW-1185">Reference proteome</keyword>
<name>A0A398BDB1_9BACI</name>
<protein>
    <submittedName>
        <fullName evidence="2">ATP-binding protein</fullName>
    </submittedName>
</protein>
<dbReference type="PANTHER" id="PTHR30050">
    <property type="entry name" value="CHROMOSOMAL REPLICATION INITIATOR PROTEIN DNAA"/>
    <property type="match status" value="1"/>
</dbReference>
<dbReference type="OrthoDB" id="2052561at2"/>
<sequence>MINLNSISQRMGINTISVSDNRCPSCSRKYLLKEGVEYCFHCDVIAKEDKQVSDEMSLLIKNREVDELLSAFKEKSLMNVDLEQATFENYKPQSETQQAALKQSQEYVESFDSRKRLLLQGKPGIGKSHLAASIVKELIKQKHTGIFISVPRLMTELKATYNRNSTVTEIELLTALQKVDLLVMDDLGIDREGLTDKAATWAKGKVYEIIDSRVGKSTVYTTNFTGKELMHMYGERDFSRMFQDCKAVKMDGKNYRLKDFM</sequence>
<comment type="caution">
    <text evidence="2">The sequence shown here is derived from an EMBL/GenBank/DDBJ whole genome shotgun (WGS) entry which is preliminary data.</text>
</comment>
<dbReference type="PANTHER" id="PTHR30050:SF4">
    <property type="entry name" value="ATP-BINDING PROTEIN RV3427C IN INSERTION SEQUENCE-RELATED"/>
    <property type="match status" value="1"/>
</dbReference>
<evidence type="ECO:0000259" key="1">
    <source>
        <dbReference type="Pfam" id="PF01695"/>
    </source>
</evidence>
<dbReference type="AlphaFoldDB" id="A0A398BDB1"/>
<dbReference type="GO" id="GO:0005524">
    <property type="term" value="F:ATP binding"/>
    <property type="evidence" value="ECO:0007669"/>
    <property type="project" value="UniProtKB-KW"/>
</dbReference>
<dbReference type="GO" id="GO:0006260">
    <property type="term" value="P:DNA replication"/>
    <property type="evidence" value="ECO:0007669"/>
    <property type="project" value="TreeGrafter"/>
</dbReference>
<gene>
    <name evidence="2" type="ORF">D1970_08815</name>
</gene>
<reference evidence="2 3" key="1">
    <citation type="submission" date="2018-08" db="EMBL/GenBank/DDBJ databases">
        <title>Bacillus jemisoniae sp. nov., Bacillus chryseoplanitiae sp. nov., Bacillus resnikiae sp. nov., and Bacillus frankliniae sp. nov., isolated from Viking spacecraft and associated surfaces.</title>
        <authorList>
            <person name="Seuylemezian A."/>
            <person name="Vaishampayan P."/>
        </authorList>
    </citation>
    <scope>NUCLEOTIDE SEQUENCE [LARGE SCALE GENOMIC DNA]</scope>
    <source>
        <strain evidence="2 3">JJ-247</strain>
    </source>
</reference>
<evidence type="ECO:0000313" key="2">
    <source>
        <dbReference type="EMBL" id="RID85646.1"/>
    </source>
</evidence>
<dbReference type="Gene3D" id="3.40.50.300">
    <property type="entry name" value="P-loop containing nucleotide triphosphate hydrolases"/>
    <property type="match status" value="1"/>
</dbReference>
<proteinExistence type="predicted"/>
<feature type="domain" description="IstB-like ATP-binding" evidence="1">
    <location>
        <begin position="78"/>
        <end position="258"/>
    </location>
</feature>
<dbReference type="CDD" id="cd00009">
    <property type="entry name" value="AAA"/>
    <property type="match status" value="1"/>
</dbReference>
<dbReference type="Proteomes" id="UP000265816">
    <property type="component" value="Unassembled WGS sequence"/>
</dbReference>
<dbReference type="Pfam" id="PF01695">
    <property type="entry name" value="IstB_IS21"/>
    <property type="match status" value="1"/>
</dbReference>
<dbReference type="InterPro" id="IPR027417">
    <property type="entry name" value="P-loop_NTPase"/>
</dbReference>
<evidence type="ECO:0000313" key="3">
    <source>
        <dbReference type="Proteomes" id="UP000265816"/>
    </source>
</evidence>